<dbReference type="EMBL" id="BMNL01000002">
    <property type="protein sequence ID" value="GGP20740.1"/>
    <property type="molecule type" value="Genomic_DNA"/>
</dbReference>
<evidence type="ECO:0000313" key="9">
    <source>
        <dbReference type="Proteomes" id="UP000610960"/>
    </source>
</evidence>
<evidence type="ECO:0000256" key="5">
    <source>
        <dbReference type="ARBA" id="ARBA00023004"/>
    </source>
</evidence>
<feature type="domain" description="4Fe-4S ferredoxin-type" evidence="7">
    <location>
        <begin position="85"/>
        <end position="114"/>
    </location>
</feature>
<dbReference type="Gene3D" id="1.10.1060.10">
    <property type="entry name" value="Alpha-helical ferredoxin"/>
    <property type="match status" value="1"/>
</dbReference>
<evidence type="ECO:0000259" key="7">
    <source>
        <dbReference type="PROSITE" id="PS51379"/>
    </source>
</evidence>
<dbReference type="GO" id="GO:0051539">
    <property type="term" value="F:4 iron, 4 sulfur cluster binding"/>
    <property type="evidence" value="ECO:0007669"/>
    <property type="project" value="UniProtKB-KW"/>
</dbReference>
<dbReference type="GO" id="GO:0046872">
    <property type="term" value="F:metal ion binding"/>
    <property type="evidence" value="ECO:0007669"/>
    <property type="project" value="UniProtKB-KW"/>
</dbReference>
<gene>
    <name evidence="8" type="ORF">GCM10007981_10040</name>
</gene>
<dbReference type="AlphaFoldDB" id="A0A830GV82"/>
<dbReference type="Pfam" id="PF02754">
    <property type="entry name" value="CCG"/>
    <property type="match status" value="1"/>
</dbReference>
<name>A0A830GV82_9CREN</name>
<evidence type="ECO:0000256" key="2">
    <source>
        <dbReference type="ARBA" id="ARBA00022485"/>
    </source>
</evidence>
<organism evidence="8 9">
    <name type="scientific">Thermocladium modestius</name>
    <dbReference type="NCBI Taxonomy" id="62609"/>
    <lineage>
        <taxon>Archaea</taxon>
        <taxon>Thermoproteota</taxon>
        <taxon>Thermoprotei</taxon>
        <taxon>Thermoproteales</taxon>
        <taxon>Thermoproteaceae</taxon>
        <taxon>Thermocladium</taxon>
    </lineage>
</organism>
<keyword evidence="5" id="KW-0408">Iron</keyword>
<dbReference type="InterPro" id="IPR017900">
    <property type="entry name" value="4Fe4S_Fe_S_CS"/>
</dbReference>
<evidence type="ECO:0000256" key="4">
    <source>
        <dbReference type="ARBA" id="ARBA00022982"/>
    </source>
</evidence>
<evidence type="ECO:0000256" key="3">
    <source>
        <dbReference type="ARBA" id="ARBA00022723"/>
    </source>
</evidence>
<evidence type="ECO:0000313" key="8">
    <source>
        <dbReference type="EMBL" id="GGP20740.1"/>
    </source>
</evidence>
<keyword evidence="1" id="KW-0813">Transport</keyword>
<keyword evidence="9" id="KW-1185">Reference proteome</keyword>
<dbReference type="PROSITE" id="PS51379">
    <property type="entry name" value="4FE4S_FER_2"/>
    <property type="match status" value="1"/>
</dbReference>
<keyword evidence="4" id="KW-0249">Electron transport</keyword>
<dbReference type="PROSITE" id="PS00198">
    <property type="entry name" value="4FE4S_FER_1"/>
    <property type="match status" value="1"/>
</dbReference>
<keyword evidence="2" id="KW-0004">4Fe-4S</keyword>
<keyword evidence="3" id="KW-0479">Metal-binding</keyword>
<evidence type="ECO:0000256" key="6">
    <source>
        <dbReference type="ARBA" id="ARBA00023014"/>
    </source>
</evidence>
<dbReference type="InterPro" id="IPR009051">
    <property type="entry name" value="Helical_ferredxn"/>
</dbReference>
<dbReference type="Pfam" id="PF13183">
    <property type="entry name" value="Fer4_8"/>
    <property type="match status" value="1"/>
</dbReference>
<keyword evidence="6" id="KW-0411">Iron-sulfur</keyword>
<dbReference type="PANTHER" id="PTHR43551">
    <property type="entry name" value="FUMARATE REDUCTASE IRON-SULFUR SUBUNIT"/>
    <property type="match status" value="1"/>
</dbReference>
<reference evidence="8" key="1">
    <citation type="journal article" date="2014" name="Int. J. Syst. Evol. Microbiol.">
        <title>Complete genome sequence of Corynebacterium casei LMG S-19264T (=DSM 44701T), isolated from a smear-ripened cheese.</title>
        <authorList>
            <consortium name="US DOE Joint Genome Institute (JGI-PGF)"/>
            <person name="Walter F."/>
            <person name="Albersmeier A."/>
            <person name="Kalinowski J."/>
            <person name="Ruckert C."/>
        </authorList>
    </citation>
    <scope>NUCLEOTIDE SEQUENCE</scope>
    <source>
        <strain evidence="8">JCM 10088</strain>
    </source>
</reference>
<sequence length="498" mass="56439">MGSVRKITYGRGGRDILEESPMYGEWRREFEERGSVHVRIKEETDEETLKAIGVTGMQRIGRGASPAEKKRFFASRVAEMARENRAFRHHMDACVHCGLCIDKCPEYLGTRDPTNSPVGRADLVRRIYRRLNKASDGLLGRDADDKDLARFLEEVDLDKIWTYYYQCTECRRCSVYCPMGIDQGEITRAVRQIFVEMGMIPEFNARTIRGVYETGNNMYIKKEAAQNVLDFVLDDMRQETGRDFRAAVDAEKADALLLPSSTDFFSNIGTLKGEIAVMDGLGLDWTLDSRALEVANFGLFEDEAHLRYIGDNYVNAALRRRVKMVVFGECGHGWRAFKNYVAPRLEAMGIQAISITQLTAWALRKGRLRVDKKVDAVVTYHDPCNLARAGDLIEEPRFVLRSVVKELRERVHNKEKTLCCGAGGGLLTDELMPLRVWAGWPSVYDSLRTGAQYMVAPCSIDKAQFPVVIQYHRAPIKFKGVSDFVYAAMYGLDVDKIA</sequence>
<accession>A0A830GV82</accession>
<dbReference type="PANTHER" id="PTHR43551:SF1">
    <property type="entry name" value="HETERODISULFIDE REDUCTASE"/>
    <property type="match status" value="1"/>
</dbReference>
<comment type="caution">
    <text evidence="8">The sequence shown here is derived from an EMBL/GenBank/DDBJ whole genome shotgun (WGS) entry which is preliminary data.</text>
</comment>
<evidence type="ECO:0000256" key="1">
    <source>
        <dbReference type="ARBA" id="ARBA00022448"/>
    </source>
</evidence>
<protein>
    <recommendedName>
        <fullName evidence="7">4Fe-4S ferredoxin-type domain-containing protein</fullName>
    </recommendedName>
</protein>
<dbReference type="InterPro" id="IPR017896">
    <property type="entry name" value="4Fe4S_Fe-S-bd"/>
</dbReference>
<dbReference type="GO" id="GO:0016491">
    <property type="term" value="F:oxidoreductase activity"/>
    <property type="evidence" value="ECO:0007669"/>
    <property type="project" value="UniProtKB-ARBA"/>
</dbReference>
<dbReference type="Proteomes" id="UP000610960">
    <property type="component" value="Unassembled WGS sequence"/>
</dbReference>
<proteinExistence type="predicted"/>
<dbReference type="InterPro" id="IPR004017">
    <property type="entry name" value="Cys_rich_dom"/>
</dbReference>
<dbReference type="SUPFAM" id="SSF46548">
    <property type="entry name" value="alpha-helical ferredoxin"/>
    <property type="match status" value="1"/>
</dbReference>
<reference evidence="8" key="2">
    <citation type="submission" date="2020-09" db="EMBL/GenBank/DDBJ databases">
        <authorList>
            <person name="Sun Q."/>
            <person name="Ohkuma M."/>
        </authorList>
    </citation>
    <scope>NUCLEOTIDE SEQUENCE</scope>
    <source>
        <strain evidence="8">JCM 10088</strain>
    </source>
</reference>